<dbReference type="EMBL" id="DYDO01000008">
    <property type="protein sequence ID" value="DBA19239.1"/>
    <property type="molecule type" value="Genomic_DNA"/>
</dbReference>
<keyword evidence="1" id="KW-0378">Hydrolase</keyword>
<dbReference type="InterPro" id="IPR001736">
    <property type="entry name" value="PLipase_D/transphosphatidylase"/>
</dbReference>
<evidence type="ECO:0000256" key="8">
    <source>
        <dbReference type="ARBA" id="ARBA00042226"/>
    </source>
</evidence>
<dbReference type="GO" id="GO:0016891">
    <property type="term" value="F:RNA endonuclease activity producing 5'-phosphomonoesters, hydrolytic mechanism"/>
    <property type="evidence" value="ECO:0007669"/>
    <property type="project" value="TreeGrafter"/>
</dbReference>
<proteinExistence type="inferred from homology"/>
<dbReference type="Pfam" id="PF13091">
    <property type="entry name" value="PLDc_2"/>
    <property type="match status" value="1"/>
</dbReference>
<dbReference type="CDD" id="cd09171">
    <property type="entry name" value="PLDc_vPLD6_like"/>
    <property type="match status" value="1"/>
</dbReference>
<sequence length="209" mass="23823">MDSALCWKLLCVAAVSVSLEGLFRYWWKRRKSVKEVLFFPVSLSCTEGVLNPGVPCLCPLPHTDSDLHRLMRRLMEARRSLELCIFTFSSPPLARAVLLLHSRGVRVRVITDSDYMATVGSQIGALRKAGVEVRHNQSSGLMHHKFVLIDKTLVITGSMNWTMQAIQTNKENLLITDDKVLVSAYVKEFEELWNEYDPATYDFFPETDK</sequence>
<comment type="caution">
    <text evidence="13">The sequence shown here is derived from an EMBL/GenBank/DDBJ whole genome shotgun (WGS) entry which is preliminary data.</text>
</comment>
<comment type="similarity">
    <text evidence="5">Belongs to the phospholipase D family. MitoPLD/Zucchini subfamily.</text>
</comment>
<evidence type="ECO:0000259" key="12">
    <source>
        <dbReference type="PROSITE" id="PS50035"/>
    </source>
</evidence>
<name>A0AAV2ZXS1_PYXAD</name>
<dbReference type="PANTHER" id="PTHR43856:SF1">
    <property type="entry name" value="MITOCHONDRIAL CARDIOLIPIN HYDROLASE"/>
    <property type="match status" value="1"/>
</dbReference>
<evidence type="ECO:0000256" key="6">
    <source>
        <dbReference type="ARBA" id="ARBA00040549"/>
    </source>
</evidence>
<reference evidence="13" key="1">
    <citation type="thesis" date="2020" institute="ProQuest LLC" country="789 East Eisenhower Parkway, Ann Arbor, MI, USA">
        <title>Comparative Genomics and Chromosome Evolution.</title>
        <authorList>
            <person name="Mudd A.B."/>
        </authorList>
    </citation>
    <scope>NUCLEOTIDE SEQUENCE</scope>
    <source>
        <strain evidence="13">1538</strain>
        <tissue evidence="13">Blood</tissue>
    </source>
</reference>
<keyword evidence="2" id="KW-0442">Lipid degradation</keyword>
<feature type="domain" description="PLD phosphodiesterase" evidence="12">
    <location>
        <begin position="138"/>
        <end position="165"/>
    </location>
</feature>
<evidence type="ECO:0000256" key="3">
    <source>
        <dbReference type="ARBA" id="ARBA00023098"/>
    </source>
</evidence>
<dbReference type="InterPro" id="IPR051406">
    <property type="entry name" value="PLD_domain"/>
</dbReference>
<gene>
    <name evidence="13" type="ORF">GDO54_015103</name>
</gene>
<evidence type="ECO:0000256" key="5">
    <source>
        <dbReference type="ARBA" id="ARBA00038012"/>
    </source>
</evidence>
<dbReference type="Proteomes" id="UP001181693">
    <property type="component" value="Unassembled WGS sequence"/>
</dbReference>
<accession>A0AAV2ZXS1</accession>
<evidence type="ECO:0000256" key="1">
    <source>
        <dbReference type="ARBA" id="ARBA00022801"/>
    </source>
</evidence>
<evidence type="ECO:0000256" key="9">
    <source>
        <dbReference type="ARBA" id="ARBA00043135"/>
    </source>
</evidence>
<evidence type="ECO:0000313" key="13">
    <source>
        <dbReference type="EMBL" id="DBA19239.1"/>
    </source>
</evidence>
<protein>
    <recommendedName>
        <fullName evidence="6">Mitochondrial cardiolipin hydrolase</fullName>
    </recommendedName>
    <alternativeName>
        <fullName evidence="8">Choline phosphatase 6</fullName>
    </alternativeName>
    <alternativeName>
        <fullName evidence="10">Mitochondrial phospholipase</fullName>
    </alternativeName>
    <alternativeName>
        <fullName evidence="9">Phosphatidylcholine-hydrolyzing phospholipase D6</fullName>
    </alternativeName>
    <alternativeName>
        <fullName evidence="7">Phospholipase D6</fullName>
    </alternativeName>
</protein>
<dbReference type="Gene3D" id="3.30.870.10">
    <property type="entry name" value="Endonuclease Chain A"/>
    <property type="match status" value="1"/>
</dbReference>
<dbReference type="GO" id="GO:0005739">
    <property type="term" value="C:mitochondrion"/>
    <property type="evidence" value="ECO:0007669"/>
    <property type="project" value="TreeGrafter"/>
</dbReference>
<dbReference type="AlphaFoldDB" id="A0AAV2ZXS1"/>
<evidence type="ECO:0000256" key="2">
    <source>
        <dbReference type="ARBA" id="ARBA00022963"/>
    </source>
</evidence>
<comment type="catalytic activity">
    <reaction evidence="11">
        <text>a cardiolipin + H2O = a 1,2-diacyl-sn-glycero-3-phospho-(1'-sn-glycerol) + a 1,2-diacyl-sn-glycero-3-phosphate + H(+)</text>
        <dbReference type="Rhea" id="RHEA:44884"/>
        <dbReference type="ChEBI" id="CHEBI:15377"/>
        <dbReference type="ChEBI" id="CHEBI:15378"/>
        <dbReference type="ChEBI" id="CHEBI:58608"/>
        <dbReference type="ChEBI" id="CHEBI:62237"/>
        <dbReference type="ChEBI" id="CHEBI:64716"/>
    </reaction>
    <physiologicalReaction direction="left-to-right" evidence="11">
        <dbReference type="Rhea" id="RHEA:44885"/>
    </physiologicalReaction>
</comment>
<dbReference type="InterPro" id="IPR025202">
    <property type="entry name" value="PLD-like_dom"/>
</dbReference>
<evidence type="ECO:0000256" key="11">
    <source>
        <dbReference type="ARBA" id="ARBA00048101"/>
    </source>
</evidence>
<dbReference type="GO" id="GO:0034587">
    <property type="term" value="P:piRNA processing"/>
    <property type="evidence" value="ECO:0007669"/>
    <property type="project" value="TreeGrafter"/>
</dbReference>
<evidence type="ECO:0000256" key="4">
    <source>
        <dbReference type="ARBA" id="ARBA00023254"/>
    </source>
</evidence>
<evidence type="ECO:0000256" key="7">
    <source>
        <dbReference type="ARBA" id="ARBA00041680"/>
    </source>
</evidence>
<keyword evidence="4" id="KW-0469">Meiosis</keyword>
<evidence type="ECO:0000313" key="14">
    <source>
        <dbReference type="Proteomes" id="UP001181693"/>
    </source>
</evidence>
<evidence type="ECO:0000256" key="10">
    <source>
        <dbReference type="ARBA" id="ARBA00043167"/>
    </source>
</evidence>
<dbReference type="PROSITE" id="PS50035">
    <property type="entry name" value="PLD"/>
    <property type="match status" value="1"/>
</dbReference>
<dbReference type="SUPFAM" id="SSF56024">
    <property type="entry name" value="Phospholipase D/nuclease"/>
    <property type="match status" value="1"/>
</dbReference>
<dbReference type="GO" id="GO:0016042">
    <property type="term" value="P:lipid catabolic process"/>
    <property type="evidence" value="ECO:0007669"/>
    <property type="project" value="UniProtKB-KW"/>
</dbReference>
<dbReference type="PANTHER" id="PTHR43856">
    <property type="entry name" value="CARDIOLIPIN HYDROLASE"/>
    <property type="match status" value="1"/>
</dbReference>
<organism evidence="13 14">
    <name type="scientific">Pyxicephalus adspersus</name>
    <name type="common">African bullfrog</name>
    <dbReference type="NCBI Taxonomy" id="30357"/>
    <lineage>
        <taxon>Eukaryota</taxon>
        <taxon>Metazoa</taxon>
        <taxon>Chordata</taxon>
        <taxon>Craniata</taxon>
        <taxon>Vertebrata</taxon>
        <taxon>Euteleostomi</taxon>
        <taxon>Amphibia</taxon>
        <taxon>Batrachia</taxon>
        <taxon>Anura</taxon>
        <taxon>Neobatrachia</taxon>
        <taxon>Ranoidea</taxon>
        <taxon>Pyxicephalidae</taxon>
        <taxon>Pyxicephalinae</taxon>
        <taxon>Pyxicephalus</taxon>
    </lineage>
</organism>
<dbReference type="GO" id="GO:0051321">
    <property type="term" value="P:meiotic cell cycle"/>
    <property type="evidence" value="ECO:0007669"/>
    <property type="project" value="UniProtKB-KW"/>
</dbReference>
<keyword evidence="3" id="KW-0443">Lipid metabolism</keyword>
<keyword evidence="14" id="KW-1185">Reference proteome</keyword>
<dbReference type="SMART" id="SM00155">
    <property type="entry name" value="PLDc"/>
    <property type="match status" value="1"/>
</dbReference>